<dbReference type="EMBL" id="JAKLTN010000002">
    <property type="protein sequence ID" value="MCG2577842.1"/>
    <property type="molecule type" value="Genomic_DNA"/>
</dbReference>
<dbReference type="NCBIfam" id="TIGR02595">
    <property type="entry name" value="PEP_CTERM"/>
    <property type="match status" value="1"/>
</dbReference>
<accession>A0ABS9K3U4</accession>
<feature type="chain" id="PRO_5045562740" evidence="1">
    <location>
        <begin position="25"/>
        <end position="214"/>
    </location>
</feature>
<protein>
    <submittedName>
        <fullName evidence="3">PEP-CTERM sorting domain-containing protein</fullName>
    </submittedName>
</protein>
<feature type="domain" description="Ice-binding protein C-terminal" evidence="2">
    <location>
        <begin position="188"/>
        <end position="211"/>
    </location>
</feature>
<comment type="caution">
    <text evidence="3">The sequence shown here is derived from an EMBL/GenBank/DDBJ whole genome shotgun (WGS) entry which is preliminary data.</text>
</comment>
<dbReference type="InterPro" id="IPR008979">
    <property type="entry name" value="Galactose-bd-like_sf"/>
</dbReference>
<name>A0ABS9K3U4_9RHOO</name>
<organism evidence="3 4">
    <name type="scientific">Dechloromonas hankyongensis</name>
    <dbReference type="NCBI Taxonomy" id="2908002"/>
    <lineage>
        <taxon>Bacteria</taxon>
        <taxon>Pseudomonadati</taxon>
        <taxon>Pseudomonadota</taxon>
        <taxon>Betaproteobacteria</taxon>
        <taxon>Rhodocyclales</taxon>
        <taxon>Azonexaceae</taxon>
        <taxon>Dechloromonas</taxon>
    </lineage>
</organism>
<reference evidence="3" key="1">
    <citation type="submission" date="2022-01" db="EMBL/GenBank/DDBJ databases">
        <authorList>
            <person name="Jo J.-H."/>
            <person name="Im W.-T."/>
        </authorList>
    </citation>
    <scope>NUCLEOTIDE SEQUENCE</scope>
    <source>
        <strain evidence="3">XY25</strain>
    </source>
</reference>
<dbReference type="Gene3D" id="2.60.120.260">
    <property type="entry name" value="Galactose-binding domain-like"/>
    <property type="match status" value="1"/>
</dbReference>
<gene>
    <name evidence="3" type="ORF">LZ012_12660</name>
</gene>
<sequence length="214" mass="22189">MSRSSFVKTFITTALLASAFSANAALLTDTNSVFGSFDASFGTRILNLGSGGLVSDVNISITFAKCDDPSIGINGIACIGTGSSFNREIVFRLTNPFGTTVNLVNQDTYSGSTPGTGRQTVTFDNEAANIIGGSSVVSGTFRPEGDLSVFDGLDAAGDWTLYIEDTVSADRLDFFSATLNVTTRDGGDVPEPGSLALLGLGIAGLGLSKKRRQS</sequence>
<feature type="signal peptide" evidence="1">
    <location>
        <begin position="1"/>
        <end position="24"/>
    </location>
</feature>
<evidence type="ECO:0000256" key="1">
    <source>
        <dbReference type="SAM" id="SignalP"/>
    </source>
</evidence>
<dbReference type="Pfam" id="PF07589">
    <property type="entry name" value="PEP-CTERM"/>
    <property type="match status" value="1"/>
</dbReference>
<dbReference type="InterPro" id="IPR013424">
    <property type="entry name" value="Ice-binding_C"/>
</dbReference>
<evidence type="ECO:0000313" key="4">
    <source>
        <dbReference type="Proteomes" id="UP001165384"/>
    </source>
</evidence>
<keyword evidence="4" id="KW-1185">Reference proteome</keyword>
<dbReference type="SUPFAM" id="SSF49785">
    <property type="entry name" value="Galactose-binding domain-like"/>
    <property type="match status" value="1"/>
</dbReference>
<dbReference type="Proteomes" id="UP001165384">
    <property type="component" value="Unassembled WGS sequence"/>
</dbReference>
<keyword evidence="1" id="KW-0732">Signal</keyword>
<dbReference type="RefSeq" id="WP_275711170.1">
    <property type="nucleotide sequence ID" value="NZ_JAKLTN010000002.1"/>
</dbReference>
<proteinExistence type="predicted"/>
<evidence type="ECO:0000259" key="2">
    <source>
        <dbReference type="Pfam" id="PF07589"/>
    </source>
</evidence>
<evidence type="ECO:0000313" key="3">
    <source>
        <dbReference type="EMBL" id="MCG2577842.1"/>
    </source>
</evidence>